<dbReference type="KEGG" id="lgi:LOTGIDRAFT_171679"/>
<dbReference type="HOGENOM" id="CLU_1954194_0_0_1"/>
<dbReference type="SMART" id="SM00355">
    <property type="entry name" value="ZnF_C2H2"/>
    <property type="match status" value="2"/>
</dbReference>
<dbReference type="RefSeq" id="XP_009046118.1">
    <property type="nucleotide sequence ID" value="XM_009047870.1"/>
</dbReference>
<sequence length="129" mass="14630">MALSEKIQPVANNDTPELLEESYTDVEGDVERKSRYISTLHKEYIQCDLCQAEFLTPDSLDAHSKDCIKNKIGAIFDQALVNNDQFLCKFCGEGFEQVVDLTRHCEIHNELRLKQEPNLLGLLDKGSSL</sequence>
<evidence type="ECO:0000313" key="3">
    <source>
        <dbReference type="EMBL" id="ESP03195.1"/>
    </source>
</evidence>
<dbReference type="SUPFAM" id="SSF57667">
    <property type="entry name" value="beta-beta-alpha zinc fingers"/>
    <property type="match status" value="1"/>
</dbReference>
<organism evidence="3 4">
    <name type="scientific">Lottia gigantea</name>
    <name type="common">Giant owl limpet</name>
    <dbReference type="NCBI Taxonomy" id="225164"/>
    <lineage>
        <taxon>Eukaryota</taxon>
        <taxon>Metazoa</taxon>
        <taxon>Spiralia</taxon>
        <taxon>Lophotrochozoa</taxon>
        <taxon>Mollusca</taxon>
        <taxon>Gastropoda</taxon>
        <taxon>Patellogastropoda</taxon>
        <taxon>Lottioidea</taxon>
        <taxon>Lottiidae</taxon>
        <taxon>Lottia</taxon>
    </lineage>
</organism>
<dbReference type="AlphaFoldDB" id="V4CLL9"/>
<keyword evidence="1" id="KW-0479">Metal-binding</keyword>
<dbReference type="Proteomes" id="UP000030746">
    <property type="component" value="Unassembled WGS sequence"/>
</dbReference>
<dbReference type="EMBL" id="KB200084">
    <property type="protein sequence ID" value="ESP03195.1"/>
    <property type="molecule type" value="Genomic_DNA"/>
</dbReference>
<feature type="domain" description="C2H2-type" evidence="2">
    <location>
        <begin position="86"/>
        <end position="113"/>
    </location>
</feature>
<dbReference type="InterPro" id="IPR036236">
    <property type="entry name" value="Znf_C2H2_sf"/>
</dbReference>
<evidence type="ECO:0000256" key="1">
    <source>
        <dbReference type="PROSITE-ProRule" id="PRU00042"/>
    </source>
</evidence>
<protein>
    <recommendedName>
        <fullName evidence="2">C2H2-type domain-containing protein</fullName>
    </recommendedName>
</protein>
<accession>V4CLL9</accession>
<keyword evidence="4" id="KW-1185">Reference proteome</keyword>
<evidence type="ECO:0000313" key="4">
    <source>
        <dbReference type="Proteomes" id="UP000030746"/>
    </source>
</evidence>
<dbReference type="OrthoDB" id="203599at2759"/>
<keyword evidence="1" id="KW-0863">Zinc-finger</keyword>
<dbReference type="PROSITE" id="PS50157">
    <property type="entry name" value="ZINC_FINGER_C2H2_2"/>
    <property type="match status" value="1"/>
</dbReference>
<dbReference type="CTD" id="20241856"/>
<feature type="non-terminal residue" evidence="3">
    <location>
        <position position="129"/>
    </location>
</feature>
<gene>
    <name evidence="3" type="ORF">LOTGIDRAFT_171679</name>
</gene>
<dbReference type="PROSITE" id="PS00028">
    <property type="entry name" value="ZINC_FINGER_C2H2_1"/>
    <property type="match status" value="1"/>
</dbReference>
<dbReference type="GeneID" id="20241856"/>
<dbReference type="InterPro" id="IPR013087">
    <property type="entry name" value="Znf_C2H2_type"/>
</dbReference>
<evidence type="ECO:0000259" key="2">
    <source>
        <dbReference type="PROSITE" id="PS50157"/>
    </source>
</evidence>
<proteinExistence type="predicted"/>
<reference evidence="3 4" key="1">
    <citation type="journal article" date="2013" name="Nature">
        <title>Insights into bilaterian evolution from three spiralian genomes.</title>
        <authorList>
            <person name="Simakov O."/>
            <person name="Marletaz F."/>
            <person name="Cho S.J."/>
            <person name="Edsinger-Gonzales E."/>
            <person name="Havlak P."/>
            <person name="Hellsten U."/>
            <person name="Kuo D.H."/>
            <person name="Larsson T."/>
            <person name="Lv J."/>
            <person name="Arendt D."/>
            <person name="Savage R."/>
            <person name="Osoegawa K."/>
            <person name="de Jong P."/>
            <person name="Grimwood J."/>
            <person name="Chapman J.A."/>
            <person name="Shapiro H."/>
            <person name="Aerts A."/>
            <person name="Otillar R.P."/>
            <person name="Terry A.Y."/>
            <person name="Boore J.L."/>
            <person name="Grigoriev I.V."/>
            <person name="Lindberg D.R."/>
            <person name="Seaver E.C."/>
            <person name="Weisblat D.A."/>
            <person name="Putnam N.H."/>
            <person name="Rokhsar D.S."/>
        </authorList>
    </citation>
    <scope>NUCLEOTIDE SEQUENCE [LARGE SCALE GENOMIC DNA]</scope>
</reference>
<dbReference type="Gene3D" id="3.30.160.60">
    <property type="entry name" value="Classic Zinc Finger"/>
    <property type="match status" value="1"/>
</dbReference>
<name>V4CLL9_LOTGI</name>
<dbReference type="GO" id="GO:0008270">
    <property type="term" value="F:zinc ion binding"/>
    <property type="evidence" value="ECO:0007669"/>
    <property type="project" value="UniProtKB-KW"/>
</dbReference>
<keyword evidence="1" id="KW-0862">Zinc</keyword>